<dbReference type="Proteomes" id="UP000249723">
    <property type="component" value="Unassembled WGS sequence"/>
</dbReference>
<dbReference type="OrthoDB" id="3143319at2759"/>
<sequence length="338" mass="37234">MQDDEPTAYPTSVCIWTQADRVQPRDLDRAQFTLSHAVVHRARQVLPYAQHQSISVALGPTVHTAHTITANPDSSSVKSTSPVVARAQYNGDLAQQSLLPRCITPPYFTVERLWPTQEEPIRAHASIIAHSFVDVDHIFTKLSALESFKGHDETRRGGTMSSGEAMTRLGLGHRGAWLVPVSFSLPIPRSSGSRWATCHSDPFPTMVPCNYVTRSTTETTMRGQQHSLPPPIVWTDARVRALWSVVTSLGGRTDLGQLNAKCTFRSSPVSAPAAQKSLDWPELIRVSCDSHYALRVRRLLGLVTVAMARMGPEDDRFLLAAHLVWVDEKGDPIFTAAG</sequence>
<name>A0A2X0LBE9_9BASI</name>
<proteinExistence type="predicted"/>
<organism evidence="1 2">
    <name type="scientific">Microbotryum saponariae</name>
    <dbReference type="NCBI Taxonomy" id="289078"/>
    <lineage>
        <taxon>Eukaryota</taxon>
        <taxon>Fungi</taxon>
        <taxon>Dikarya</taxon>
        <taxon>Basidiomycota</taxon>
        <taxon>Pucciniomycotina</taxon>
        <taxon>Microbotryomycetes</taxon>
        <taxon>Microbotryales</taxon>
        <taxon>Microbotryaceae</taxon>
        <taxon>Microbotryum</taxon>
    </lineage>
</organism>
<accession>A0A2X0LBE9</accession>
<evidence type="ECO:0000313" key="2">
    <source>
        <dbReference type="Proteomes" id="UP000249723"/>
    </source>
</evidence>
<dbReference type="AlphaFoldDB" id="A0A2X0LBE9"/>
<dbReference type="EMBL" id="FMWP01000088">
    <property type="protein sequence ID" value="SCZ96261.1"/>
    <property type="molecule type" value="Genomic_DNA"/>
</dbReference>
<reference evidence="2" key="1">
    <citation type="submission" date="2016-10" db="EMBL/GenBank/DDBJ databases">
        <authorList>
            <person name="Jeantristanb JTB J.-T."/>
            <person name="Ricardo R."/>
        </authorList>
    </citation>
    <scope>NUCLEOTIDE SEQUENCE [LARGE SCALE GENOMIC DNA]</scope>
</reference>
<protein>
    <submittedName>
        <fullName evidence="1">BZ3500_MvSof-1268-A1-R1_Chr8-2g10077 protein</fullName>
    </submittedName>
</protein>
<keyword evidence="2" id="KW-1185">Reference proteome</keyword>
<gene>
    <name evidence="1" type="ORF">BZ3500_MVSOF-1268-A1-R1_CHR8-2G10077</name>
</gene>
<evidence type="ECO:0000313" key="1">
    <source>
        <dbReference type="EMBL" id="SCZ96261.1"/>
    </source>
</evidence>